<dbReference type="AlphaFoldDB" id="A0A0E3GTZ8"/>
<dbReference type="PANTHER" id="PTHR43833:SF9">
    <property type="entry name" value="POTASSIUM CHANNEL PROTEIN YUGO-RELATED"/>
    <property type="match status" value="1"/>
</dbReference>
<keyword evidence="1" id="KW-0472">Membrane</keyword>
<dbReference type="Proteomes" id="UP000033057">
    <property type="component" value="Chromosome"/>
</dbReference>
<dbReference type="PROSITE" id="PS51201">
    <property type="entry name" value="RCK_N"/>
    <property type="match status" value="1"/>
</dbReference>
<dbReference type="InterPro" id="IPR003148">
    <property type="entry name" value="RCK_N"/>
</dbReference>
<dbReference type="PATRIC" id="fig|2287.7.peg.2756"/>
<dbReference type="InterPro" id="IPR036291">
    <property type="entry name" value="NAD(P)-bd_dom_sf"/>
</dbReference>
<proteinExistence type="predicted"/>
<dbReference type="InterPro" id="IPR050721">
    <property type="entry name" value="Trk_Ktr_HKT_K-transport"/>
</dbReference>
<accession>A0A0E3GTZ8</accession>
<reference evidence="4" key="2">
    <citation type="submission" date="2018-10" db="EMBL/GenBank/DDBJ databases">
        <authorList>
            <person name="McCarthy S."/>
            <person name="Gradnigo J."/>
            <person name="Johnson T."/>
            <person name="Payne S."/>
            <person name="Lipzen A."/>
            <person name="Schackwitz W."/>
            <person name="Martin J."/>
            <person name="Moriyama E."/>
            <person name="Blum P."/>
        </authorList>
    </citation>
    <scope>NUCLEOTIDE SEQUENCE</scope>
    <source>
        <strain evidence="4">SARC-B</strain>
        <strain evidence="5">SARC-C</strain>
        <strain evidence="6">SULA</strain>
    </source>
</reference>
<dbReference type="SUPFAM" id="SSF116726">
    <property type="entry name" value="TrkA C-terminal domain-like"/>
    <property type="match status" value="1"/>
</dbReference>
<dbReference type="PANTHER" id="PTHR43833">
    <property type="entry name" value="POTASSIUM CHANNEL PROTEIN 2-RELATED-RELATED"/>
    <property type="match status" value="1"/>
</dbReference>
<evidence type="ECO:0000313" key="5">
    <source>
        <dbReference type="EMBL" id="AKA77390.1"/>
    </source>
</evidence>
<dbReference type="Pfam" id="PF02254">
    <property type="entry name" value="TrkA_N"/>
    <property type="match status" value="1"/>
</dbReference>
<accession>A0A0E3MF91</accession>
<dbReference type="Proteomes" id="UP000033106">
    <property type="component" value="Chromosome"/>
</dbReference>
<feature type="domain" description="RCK N-terminal" evidence="2">
    <location>
        <begin position="127"/>
        <end position="245"/>
    </location>
</feature>
<reference evidence="7 8" key="1">
    <citation type="journal article" date="2015" name="Genome Announc.">
        <title>Complete Genome Sequence of Sulfolobus solfataricus Strain 98/2 and Evolved Derivatives.</title>
        <authorList>
            <person name="McCarthy S."/>
            <person name="Gradnigo J."/>
            <person name="Johnson T."/>
            <person name="Payne S."/>
            <person name="Lipzen A."/>
            <person name="Martin J."/>
            <person name="Schackwitz W."/>
            <person name="Moriyama E."/>
            <person name="Blum P."/>
        </authorList>
    </citation>
    <scope>NUCLEOTIDE SEQUENCE [LARGE SCALE GENOMIC DNA]</scope>
    <source>
        <strain evidence="7">98/2 SULC</strain>
        <strain evidence="4">SARC-B</strain>
        <strain evidence="5">SARC-C</strain>
        <strain evidence="6 9">SULA</strain>
        <strain evidence="8">SULB</strain>
    </source>
</reference>
<dbReference type="InterPro" id="IPR006037">
    <property type="entry name" value="RCK_C"/>
</dbReference>
<feature type="transmembrane region" description="Helical" evidence="1">
    <location>
        <begin position="54"/>
        <end position="72"/>
    </location>
</feature>
<keyword evidence="1" id="KW-0812">Transmembrane</keyword>
<evidence type="ECO:0000256" key="1">
    <source>
        <dbReference type="SAM" id="Phobius"/>
    </source>
</evidence>
<dbReference type="PATRIC" id="fig|2287.6.peg.2758"/>
<evidence type="ECO:0000313" key="9">
    <source>
        <dbReference type="Proteomes" id="UP000033106"/>
    </source>
</evidence>
<dbReference type="GO" id="GO:0006813">
    <property type="term" value="P:potassium ion transport"/>
    <property type="evidence" value="ECO:0007669"/>
    <property type="project" value="InterPro"/>
</dbReference>
<evidence type="ECO:0000313" key="8">
    <source>
        <dbReference type="Proteomes" id="UP000033085"/>
    </source>
</evidence>
<dbReference type="KEGG" id="ssol:SULB_2588"/>
<dbReference type="InterPro" id="IPR036721">
    <property type="entry name" value="RCK_C_sf"/>
</dbReference>
<organism evidence="4 8">
    <name type="scientific">Saccharolobus solfataricus</name>
    <name type="common">Sulfolobus solfataricus</name>
    <dbReference type="NCBI Taxonomy" id="2287"/>
    <lineage>
        <taxon>Archaea</taxon>
        <taxon>Thermoproteota</taxon>
        <taxon>Thermoprotei</taxon>
        <taxon>Sulfolobales</taxon>
        <taxon>Sulfolobaceae</taxon>
        <taxon>Saccharolobus</taxon>
    </lineage>
</organism>
<dbReference type="EMBL" id="CP011056">
    <property type="protein sequence ID" value="AKA77390.1"/>
    <property type="molecule type" value="Genomic_DNA"/>
</dbReference>
<evidence type="ECO:0000313" key="6">
    <source>
        <dbReference type="EMBL" id="AKA80081.2"/>
    </source>
</evidence>
<dbReference type="SUPFAM" id="SSF51735">
    <property type="entry name" value="NAD(P)-binding Rossmann-fold domains"/>
    <property type="match status" value="1"/>
</dbReference>
<dbReference type="GO" id="GO:0008324">
    <property type="term" value="F:monoatomic cation transmembrane transporter activity"/>
    <property type="evidence" value="ECO:0007669"/>
    <property type="project" value="InterPro"/>
</dbReference>
<feature type="transmembrane region" description="Helical" evidence="1">
    <location>
        <begin position="84"/>
        <end position="109"/>
    </location>
</feature>
<dbReference type="Gene3D" id="1.10.287.70">
    <property type="match status" value="1"/>
</dbReference>
<dbReference type="PROSITE" id="PS51202">
    <property type="entry name" value="RCK_C"/>
    <property type="match status" value="1"/>
</dbReference>
<dbReference type="KEGG" id="ssof:SULC_2583"/>
<dbReference type="Proteomes" id="UP000033085">
    <property type="component" value="Chromosome"/>
</dbReference>
<evidence type="ECO:0000313" key="4">
    <source>
        <dbReference type="EMBL" id="AKA74696.2"/>
    </source>
</evidence>
<evidence type="ECO:0000259" key="3">
    <source>
        <dbReference type="PROSITE" id="PS51202"/>
    </source>
</evidence>
<feature type="domain" description="RCK C-terminal" evidence="3">
    <location>
        <begin position="286"/>
        <end position="339"/>
    </location>
</feature>
<keyword evidence="1" id="KW-1133">Transmembrane helix</keyword>
<dbReference type="RefSeq" id="WP_052885471.1">
    <property type="nucleotide sequence ID" value="NZ_CP011055.2"/>
</dbReference>
<dbReference type="EMBL" id="CP011055">
    <property type="protein sequence ID" value="AKA74696.2"/>
    <property type="molecule type" value="Genomic_DNA"/>
</dbReference>
<evidence type="ECO:0000259" key="2">
    <source>
        <dbReference type="PROSITE" id="PS51201"/>
    </source>
</evidence>
<gene>
    <name evidence="6" type="ORF">SULA_2586</name>
    <name evidence="4" type="ORF">SULB_2588</name>
    <name evidence="5" type="ORF">SULC_2583</name>
</gene>
<dbReference type="GeneID" id="25405073"/>
<name>A0A0E3GTZ8_SACSO</name>
<sequence>MNKERVWNRIIIPLLENLVAPYSVVRRIYVQIILLGVAVLINAVVFITYQHLDWISAIYAGVNVVTTVGLYSPNIYQMPSNEKIILTLTIILAVGLYTSIVQSIIATLISRSTWNDVKARWRGKHMKGHTILIGNGSELLSAVRRLNRLSIDYIVLTLTSECKDIADKIKGDNVILGDPKDDNTLLSAGVKEAKNAIVMLEDDMEALLVTLKLQKLNPPLQVIVAIRDDSLRDLFNTAGADLVISREDIIGRIAASAAVSTNIAGLIFPERSGDMIIGIFHVTKKRRIKDLPDGVVPLAIIRGNRIDPFFTKETELNIGEQLVVLGNPSTFREVKELLE</sequence>
<dbReference type="KEGG" id="ssoa:SULA_2586"/>
<evidence type="ECO:0000313" key="7">
    <source>
        <dbReference type="Proteomes" id="UP000033057"/>
    </source>
</evidence>
<protein>
    <submittedName>
        <fullName evidence="4">TrkA family potassium uptake protein</fullName>
    </submittedName>
</protein>
<dbReference type="EMBL" id="CP011057">
    <property type="protein sequence ID" value="AKA80081.2"/>
    <property type="molecule type" value="Genomic_DNA"/>
</dbReference>
<feature type="transmembrane region" description="Helical" evidence="1">
    <location>
        <begin position="28"/>
        <end position="48"/>
    </location>
</feature>
<dbReference type="SUPFAM" id="SSF81324">
    <property type="entry name" value="Voltage-gated potassium channels"/>
    <property type="match status" value="1"/>
</dbReference>
<dbReference type="Gene3D" id="3.40.50.720">
    <property type="entry name" value="NAD(P)-binding Rossmann-like Domain"/>
    <property type="match status" value="1"/>
</dbReference>